<feature type="domain" description="Transcription regulator PadR N-terminal" evidence="1">
    <location>
        <begin position="14"/>
        <end position="83"/>
    </location>
</feature>
<dbReference type="Gene3D" id="1.10.10.10">
    <property type="entry name" value="Winged helix-like DNA-binding domain superfamily/Winged helix DNA-binding domain"/>
    <property type="match status" value="1"/>
</dbReference>
<dbReference type="SUPFAM" id="SSF46785">
    <property type="entry name" value="Winged helix' DNA-binding domain"/>
    <property type="match status" value="1"/>
</dbReference>
<dbReference type="Pfam" id="PF03551">
    <property type="entry name" value="PadR"/>
    <property type="match status" value="1"/>
</dbReference>
<dbReference type="RefSeq" id="WP_203778039.1">
    <property type="nucleotide sequence ID" value="NZ_BAAABO010000059.1"/>
</dbReference>
<organism evidence="2 3">
    <name type="scientific">Paractinoplanes deccanensis</name>
    <dbReference type="NCBI Taxonomy" id="113561"/>
    <lineage>
        <taxon>Bacteria</taxon>
        <taxon>Bacillati</taxon>
        <taxon>Actinomycetota</taxon>
        <taxon>Actinomycetes</taxon>
        <taxon>Micromonosporales</taxon>
        <taxon>Micromonosporaceae</taxon>
        <taxon>Paractinoplanes</taxon>
    </lineage>
</organism>
<dbReference type="PANTHER" id="PTHR43252">
    <property type="entry name" value="TRANSCRIPTIONAL REGULATOR YQJI"/>
    <property type="match status" value="1"/>
</dbReference>
<dbReference type="InterPro" id="IPR036390">
    <property type="entry name" value="WH_DNA-bd_sf"/>
</dbReference>
<dbReference type="Proteomes" id="UP000609879">
    <property type="component" value="Unassembled WGS sequence"/>
</dbReference>
<evidence type="ECO:0000259" key="1">
    <source>
        <dbReference type="Pfam" id="PF03551"/>
    </source>
</evidence>
<proteinExistence type="predicted"/>
<dbReference type="InterPro" id="IPR005149">
    <property type="entry name" value="Tscrpt_reg_PadR_N"/>
</dbReference>
<protein>
    <recommendedName>
        <fullName evidence="1">Transcription regulator PadR N-terminal domain-containing protein</fullName>
    </recommendedName>
</protein>
<dbReference type="EMBL" id="BOMI01000208">
    <property type="protein sequence ID" value="GID80831.1"/>
    <property type="molecule type" value="Genomic_DNA"/>
</dbReference>
<reference evidence="2 3" key="1">
    <citation type="submission" date="2021-01" db="EMBL/GenBank/DDBJ databases">
        <title>Whole genome shotgun sequence of Actinoplanes deccanensis NBRC 13994.</title>
        <authorList>
            <person name="Komaki H."/>
            <person name="Tamura T."/>
        </authorList>
    </citation>
    <scope>NUCLEOTIDE SEQUENCE [LARGE SCALE GENOMIC DNA]</scope>
    <source>
        <strain evidence="2 3">NBRC 13994</strain>
    </source>
</reference>
<name>A0ABQ3YLG3_9ACTN</name>
<accession>A0ABQ3YLG3</accession>
<dbReference type="InterPro" id="IPR036388">
    <property type="entry name" value="WH-like_DNA-bd_sf"/>
</dbReference>
<dbReference type="PANTHER" id="PTHR43252:SF6">
    <property type="entry name" value="NEGATIVE TRANSCRIPTION REGULATOR PADR"/>
    <property type="match status" value="1"/>
</dbReference>
<keyword evidence="3" id="KW-1185">Reference proteome</keyword>
<gene>
    <name evidence="2" type="ORF">Ade02nite_94720</name>
</gene>
<comment type="caution">
    <text evidence="2">The sequence shown here is derived from an EMBL/GenBank/DDBJ whole genome shotgun (WGS) entry which is preliminary data.</text>
</comment>
<evidence type="ECO:0000313" key="3">
    <source>
        <dbReference type="Proteomes" id="UP000609879"/>
    </source>
</evidence>
<sequence length="192" mass="21251">MPLDASRNSLVMPLLGLLVEQPAHAYDLTARLQGRYAHLRVTRSTVTTLLKSMEKAGLVAPRAPERVDGRPPRTSYELTAAGFAGFRTRIDAGLREAEPASVDFVMAMSYAGVLPAGTVATILDARADRLRADVRRYERPAEIPEVHMLEAEYWSAVVTAEIEWVTRLATRIRSRDITWPALNDPDGEGNRP</sequence>
<evidence type="ECO:0000313" key="2">
    <source>
        <dbReference type="EMBL" id="GID80831.1"/>
    </source>
</evidence>